<dbReference type="InterPro" id="IPR036291">
    <property type="entry name" value="NAD(P)-bd_dom_sf"/>
</dbReference>
<dbReference type="InterPro" id="IPR015659">
    <property type="entry name" value="Proline_oxidase"/>
</dbReference>
<dbReference type="SUPFAM" id="SSF51735">
    <property type="entry name" value="NAD(P)-binding Rossmann-fold domains"/>
    <property type="match status" value="1"/>
</dbReference>
<dbReference type="Pfam" id="PF03807">
    <property type="entry name" value="F420_oxidored"/>
    <property type="match status" value="1"/>
</dbReference>
<evidence type="ECO:0000259" key="8">
    <source>
        <dbReference type="Pfam" id="PF01619"/>
    </source>
</evidence>
<comment type="similarity">
    <text evidence="2 7">Belongs to the proline oxidase family.</text>
</comment>
<evidence type="ECO:0000256" key="6">
    <source>
        <dbReference type="ARBA" id="ARBA00023062"/>
    </source>
</evidence>
<evidence type="ECO:0000256" key="4">
    <source>
        <dbReference type="ARBA" id="ARBA00022857"/>
    </source>
</evidence>
<dbReference type="InterPro" id="IPR008927">
    <property type="entry name" value="6-PGluconate_DH-like_C_sf"/>
</dbReference>
<dbReference type="OrthoDB" id="5464at2759"/>
<dbReference type="GO" id="GO:0004735">
    <property type="term" value="F:pyrroline-5-carboxylate reductase activity"/>
    <property type="evidence" value="ECO:0007669"/>
    <property type="project" value="InterPro"/>
</dbReference>
<evidence type="ECO:0000259" key="10">
    <source>
        <dbReference type="Pfam" id="PF14748"/>
    </source>
</evidence>
<dbReference type="GO" id="GO:0005739">
    <property type="term" value="C:mitochondrion"/>
    <property type="evidence" value="ECO:0007669"/>
    <property type="project" value="TreeGrafter"/>
</dbReference>
<gene>
    <name evidence="11" type="ORF">B0J11DRAFT_554776</name>
</gene>
<evidence type="ECO:0000313" key="12">
    <source>
        <dbReference type="Proteomes" id="UP000700596"/>
    </source>
</evidence>
<evidence type="ECO:0000256" key="2">
    <source>
        <dbReference type="ARBA" id="ARBA00005869"/>
    </source>
</evidence>
<evidence type="ECO:0000259" key="9">
    <source>
        <dbReference type="Pfam" id="PF03807"/>
    </source>
</evidence>
<evidence type="ECO:0000313" key="11">
    <source>
        <dbReference type="EMBL" id="KAH7109304.1"/>
    </source>
</evidence>
<dbReference type="Gene3D" id="3.20.20.220">
    <property type="match status" value="1"/>
</dbReference>
<evidence type="ECO:0000256" key="1">
    <source>
        <dbReference type="ARBA" id="ARBA00005525"/>
    </source>
</evidence>
<evidence type="ECO:0000256" key="5">
    <source>
        <dbReference type="ARBA" id="ARBA00023002"/>
    </source>
</evidence>
<feature type="domain" description="Pyrroline-5-carboxylate reductase catalytic N-terminal" evidence="9">
    <location>
        <begin position="387"/>
        <end position="488"/>
    </location>
</feature>
<feature type="domain" description="Pyrroline-5-carboxylate reductase dimerisation" evidence="10">
    <location>
        <begin position="560"/>
        <end position="651"/>
    </location>
</feature>
<dbReference type="FunFam" id="1.10.3730.10:FF:000001">
    <property type="entry name" value="Pyrroline-5-carboxylate reductase"/>
    <property type="match status" value="1"/>
</dbReference>
<dbReference type="InterPro" id="IPR000304">
    <property type="entry name" value="Pyrroline-COOH_reductase"/>
</dbReference>
<dbReference type="SUPFAM" id="SSF48179">
    <property type="entry name" value="6-phosphogluconate dehydrogenase C-terminal domain-like"/>
    <property type="match status" value="1"/>
</dbReference>
<keyword evidence="7" id="KW-0285">Flavoprotein</keyword>
<dbReference type="InterPro" id="IPR028939">
    <property type="entry name" value="P5C_Rdtase_cat_N"/>
</dbReference>
<dbReference type="Proteomes" id="UP000700596">
    <property type="component" value="Unassembled WGS sequence"/>
</dbReference>
<organism evidence="11 12">
    <name type="scientific">Dendryphion nanum</name>
    <dbReference type="NCBI Taxonomy" id="256645"/>
    <lineage>
        <taxon>Eukaryota</taxon>
        <taxon>Fungi</taxon>
        <taxon>Dikarya</taxon>
        <taxon>Ascomycota</taxon>
        <taxon>Pezizomycotina</taxon>
        <taxon>Dothideomycetes</taxon>
        <taxon>Pleosporomycetidae</taxon>
        <taxon>Pleosporales</taxon>
        <taxon>Torulaceae</taxon>
        <taxon>Dendryphion</taxon>
    </lineage>
</organism>
<dbReference type="HAMAP" id="MF_01925">
    <property type="entry name" value="P5C_reductase"/>
    <property type="match status" value="1"/>
</dbReference>
<comment type="similarity">
    <text evidence="1">Belongs to the pyrroline-5-carboxylate reductase family.</text>
</comment>
<comment type="catalytic activity">
    <reaction evidence="7">
        <text>L-proline + a quinone = (S)-1-pyrroline-5-carboxylate + a quinol + H(+)</text>
        <dbReference type="Rhea" id="RHEA:23784"/>
        <dbReference type="ChEBI" id="CHEBI:15378"/>
        <dbReference type="ChEBI" id="CHEBI:17388"/>
        <dbReference type="ChEBI" id="CHEBI:24646"/>
        <dbReference type="ChEBI" id="CHEBI:60039"/>
        <dbReference type="ChEBI" id="CHEBI:132124"/>
        <dbReference type="EC" id="1.5.5.2"/>
    </reaction>
</comment>
<feature type="domain" description="Proline dehydrogenase" evidence="8">
    <location>
        <begin position="77"/>
        <end position="380"/>
    </location>
</feature>
<evidence type="ECO:0000256" key="7">
    <source>
        <dbReference type="RuleBase" id="RU364054"/>
    </source>
</evidence>
<comment type="caution">
    <text evidence="11">The sequence shown here is derived from an EMBL/GenBank/DDBJ whole genome shotgun (WGS) entry which is preliminary data.</text>
</comment>
<dbReference type="PANTHER" id="PTHR13914:SF0">
    <property type="entry name" value="PROLINE DEHYDROGENASE 1, MITOCHONDRIAL"/>
    <property type="match status" value="1"/>
</dbReference>
<keyword evidence="6 7" id="KW-0642">Proline metabolism</keyword>
<dbReference type="InterPro" id="IPR029036">
    <property type="entry name" value="P5CR_dimer"/>
</dbReference>
<protein>
    <recommendedName>
        <fullName evidence="3 7">Proline dehydrogenase</fullName>
        <ecNumber evidence="3 7">1.5.5.2</ecNumber>
    </recommendedName>
</protein>
<dbReference type="GO" id="GO:0071949">
    <property type="term" value="F:FAD binding"/>
    <property type="evidence" value="ECO:0007669"/>
    <property type="project" value="TreeGrafter"/>
</dbReference>
<dbReference type="Pfam" id="PF01619">
    <property type="entry name" value="Pro_dh"/>
    <property type="match status" value="1"/>
</dbReference>
<proteinExistence type="inferred from homology"/>
<dbReference type="GO" id="GO:0004657">
    <property type="term" value="F:proline dehydrogenase activity"/>
    <property type="evidence" value="ECO:0007669"/>
    <property type="project" value="UniProtKB-EC"/>
</dbReference>
<keyword evidence="4" id="KW-0521">NADP</keyword>
<keyword evidence="5 7" id="KW-0560">Oxidoreductase</keyword>
<comment type="function">
    <text evidence="7">Converts proline to delta-1-pyrroline-5-carboxylate.</text>
</comment>
<dbReference type="PANTHER" id="PTHR13914">
    <property type="entry name" value="PROLINE OXIDASE"/>
    <property type="match status" value="1"/>
</dbReference>
<accession>A0A9P9CYR4</accession>
<dbReference type="GO" id="GO:0010133">
    <property type="term" value="P:L-proline catabolic process to L-glutamate"/>
    <property type="evidence" value="ECO:0007669"/>
    <property type="project" value="TreeGrafter"/>
</dbReference>
<dbReference type="Gene3D" id="1.10.3730.10">
    <property type="entry name" value="ProC C-terminal domain-like"/>
    <property type="match status" value="1"/>
</dbReference>
<dbReference type="Gene3D" id="3.40.50.720">
    <property type="entry name" value="NAD(P)-binding Rossmann-like Domain"/>
    <property type="match status" value="1"/>
</dbReference>
<dbReference type="Pfam" id="PF14748">
    <property type="entry name" value="P5CR_dimer"/>
    <property type="match status" value="1"/>
</dbReference>
<keyword evidence="7" id="KW-0274">FAD</keyword>
<keyword evidence="12" id="KW-1185">Reference proteome</keyword>
<evidence type="ECO:0000256" key="3">
    <source>
        <dbReference type="ARBA" id="ARBA00012695"/>
    </source>
</evidence>
<dbReference type="InterPro" id="IPR029041">
    <property type="entry name" value="FAD-linked_oxidoreductase-like"/>
</dbReference>
<dbReference type="SUPFAM" id="SSF51730">
    <property type="entry name" value="FAD-linked oxidoreductase"/>
    <property type="match status" value="1"/>
</dbReference>
<comment type="cofactor">
    <cofactor evidence="7">
        <name>FAD</name>
        <dbReference type="ChEBI" id="CHEBI:57692"/>
    </cofactor>
</comment>
<name>A0A9P9CYR4_9PLEO</name>
<dbReference type="AlphaFoldDB" id="A0A9P9CYR4"/>
<sequence>MPTSMLLRSFLTSTVSSNRFLLLLSLSTLLWLSKPGRTWIFNIDKNPALHGILKKTFYNQFCAGETEEQTRTCVEQLKNLGFRGVILTYAKEIVFDHSTKKSYGIGCSTKDGNEAITSTIKDTDIDAWRDGVLKTLDLVGQGDILALKTTGAGAAVASAFTAGKPPPKQMLFVLQEIATLCKQRGIRIIVDAESQHFQKGIDCMSLDLMREFNTDGYAVIYNTYQAYLKSTQRVVQEHLAATEKDGFTLGLKLVRGAYMYSDDRHLIHNTKQDTDDAYNSIAHGALRQQIGDFGGLEPDARPFPSVNLFLASHNRESVMSAQRLHQERKMINLPTVSVAFGQLHGMSDEVSFSLLQEKGIDRKAPEVYKCTTWGSMRDCVGLPSPGNLGTPILRGLIDAPRDESDTATFGYAITCIQSPQSEKRLNEQFCDQIEAGKVVVARGNNIESVAKAQVVILGVDPSAVETTLKEKGLIEALKSKLLISIAAGWTCEDLEKVLGQHDAPPKDRIWIIRVLPNIAAQVAESLTAIEEPHPDTPRIYIDTTIGIFNCVGKTVRLPPRLMNAATAVGGSTPAFWAVICDALVDAAVAVGVPRPSAQTMIYQSMKGTAAMLQSGVHPGLLKDQGTSPEGCTIGGLMVLEEAGVRAELMESREEDLHVNDTRR</sequence>
<dbReference type="EMBL" id="JAGMWT010000033">
    <property type="protein sequence ID" value="KAH7109304.1"/>
    <property type="molecule type" value="Genomic_DNA"/>
</dbReference>
<dbReference type="InterPro" id="IPR002872">
    <property type="entry name" value="Proline_DH_dom"/>
</dbReference>
<reference evidence="11" key="1">
    <citation type="journal article" date="2021" name="Nat. Commun.">
        <title>Genetic determinants of endophytism in the Arabidopsis root mycobiome.</title>
        <authorList>
            <person name="Mesny F."/>
            <person name="Miyauchi S."/>
            <person name="Thiergart T."/>
            <person name="Pickel B."/>
            <person name="Atanasova L."/>
            <person name="Karlsson M."/>
            <person name="Huettel B."/>
            <person name="Barry K.W."/>
            <person name="Haridas S."/>
            <person name="Chen C."/>
            <person name="Bauer D."/>
            <person name="Andreopoulos W."/>
            <person name="Pangilinan J."/>
            <person name="LaButti K."/>
            <person name="Riley R."/>
            <person name="Lipzen A."/>
            <person name="Clum A."/>
            <person name="Drula E."/>
            <person name="Henrissat B."/>
            <person name="Kohler A."/>
            <person name="Grigoriev I.V."/>
            <person name="Martin F.M."/>
            <person name="Hacquard S."/>
        </authorList>
    </citation>
    <scope>NUCLEOTIDE SEQUENCE</scope>
    <source>
        <strain evidence="11">MPI-CAGE-CH-0243</strain>
    </source>
</reference>
<dbReference type="EC" id="1.5.5.2" evidence="3 7"/>